<feature type="coiled-coil region" evidence="1">
    <location>
        <begin position="255"/>
        <end position="317"/>
    </location>
</feature>
<name>C1BPA1_CALRO</name>
<dbReference type="SUPFAM" id="SSF47045">
    <property type="entry name" value="RAP domain-like"/>
    <property type="match status" value="3"/>
</dbReference>
<accession>C1BPA1</accession>
<dbReference type="Gene3D" id="1.20.81.10">
    <property type="entry name" value="RAP domain"/>
    <property type="match status" value="3"/>
</dbReference>
<evidence type="ECO:0000259" key="4">
    <source>
        <dbReference type="Pfam" id="PF06400"/>
    </source>
</evidence>
<reference evidence="6" key="1">
    <citation type="submission" date="2009-03" db="EMBL/GenBank/DDBJ databases">
        <title>Caligus rogercresseyi ESTs and full-length cDNAs.</title>
        <authorList>
            <person name="Yasuike M."/>
            <person name="von Schalburg K."/>
            <person name="Cooper G."/>
            <person name="Leong J."/>
            <person name="Jones S.R.M."/>
            <person name="Koop B.F."/>
        </authorList>
    </citation>
    <scope>NUCLEOTIDE SEQUENCE</scope>
    <source>
        <tissue evidence="6">Whole body</tissue>
    </source>
</reference>
<dbReference type="GO" id="GO:0008201">
    <property type="term" value="F:heparin binding"/>
    <property type="evidence" value="ECO:0007669"/>
    <property type="project" value="InterPro"/>
</dbReference>
<keyword evidence="1" id="KW-0175">Coiled coil</keyword>
<dbReference type="InterPro" id="IPR038003">
    <property type="entry name" value="A2-macroglobuin_RAP"/>
</dbReference>
<dbReference type="GO" id="GO:0050750">
    <property type="term" value="F:low-density lipoprotein particle receptor binding"/>
    <property type="evidence" value="ECO:0007669"/>
    <property type="project" value="InterPro"/>
</dbReference>
<keyword evidence="6" id="KW-0675">Receptor</keyword>
<dbReference type="PANTHER" id="PTHR16560">
    <property type="entry name" value="ALPHA-2-MACROGLOBULIN RECEPTOR-ASSOCIATED PROTEIN"/>
    <property type="match status" value="1"/>
</dbReference>
<dbReference type="GO" id="GO:0048019">
    <property type="term" value="F:receptor antagonist activity"/>
    <property type="evidence" value="ECO:0007669"/>
    <property type="project" value="InterPro"/>
</dbReference>
<dbReference type="InterPro" id="IPR036744">
    <property type="entry name" value="RAP_sf"/>
</dbReference>
<dbReference type="GO" id="GO:0048259">
    <property type="term" value="P:regulation of receptor-mediated endocytosis"/>
    <property type="evidence" value="ECO:0007669"/>
    <property type="project" value="TreeGrafter"/>
</dbReference>
<evidence type="ECO:0000259" key="5">
    <source>
        <dbReference type="Pfam" id="PF06401"/>
    </source>
</evidence>
<dbReference type="GO" id="GO:0005783">
    <property type="term" value="C:endoplasmic reticulum"/>
    <property type="evidence" value="ECO:0007669"/>
    <property type="project" value="InterPro"/>
</dbReference>
<keyword evidence="3" id="KW-0732">Signal</keyword>
<feature type="compositionally biased region" description="Basic and acidic residues" evidence="2">
    <location>
        <begin position="173"/>
        <end position="192"/>
    </location>
</feature>
<evidence type="ECO:0000313" key="6">
    <source>
        <dbReference type="EMBL" id="ACO10854.1"/>
    </source>
</evidence>
<evidence type="ECO:0000256" key="1">
    <source>
        <dbReference type="SAM" id="Coils"/>
    </source>
</evidence>
<dbReference type="InterPro" id="IPR009066">
    <property type="entry name" value="MG_RAP_rcpt_1"/>
</dbReference>
<feature type="region of interest" description="Disordered" evidence="2">
    <location>
        <begin position="173"/>
        <end position="199"/>
    </location>
</feature>
<dbReference type="AlphaFoldDB" id="C1BPA1"/>
<protein>
    <submittedName>
        <fullName evidence="6">Alpha-2-macroglobulin receptor-associated protein</fullName>
    </submittedName>
</protein>
<dbReference type="PANTHER" id="PTHR16560:SF2">
    <property type="entry name" value="ALPHA-2-MACROGLOBULIN RECEPTOR-ASSOCIATED PROTEIN"/>
    <property type="match status" value="1"/>
</dbReference>
<proteinExistence type="evidence at transcript level"/>
<feature type="chain" id="PRO_5002907497" evidence="3">
    <location>
        <begin position="28"/>
        <end position="329"/>
    </location>
</feature>
<gene>
    <name evidence="6" type="primary">AMRP</name>
</gene>
<evidence type="ECO:0000256" key="2">
    <source>
        <dbReference type="SAM" id="MobiDB-lite"/>
    </source>
</evidence>
<feature type="domain" description="Alpha-2-macroglobulin RAP C-terminal" evidence="5">
    <location>
        <begin position="127"/>
        <end position="329"/>
    </location>
</feature>
<dbReference type="InterPro" id="IPR010483">
    <property type="entry name" value="Alpha_2_MRAP_C"/>
</dbReference>
<feature type="signal peptide" evidence="3">
    <location>
        <begin position="1"/>
        <end position="27"/>
    </location>
</feature>
<feature type="domain" description="Alpha-2-macroglobulin receptor-associated protein" evidence="4">
    <location>
        <begin position="26"/>
        <end position="112"/>
    </location>
</feature>
<dbReference type="Pfam" id="PF06400">
    <property type="entry name" value="Alpha-2-MRAP_N"/>
    <property type="match status" value="1"/>
</dbReference>
<dbReference type="Pfam" id="PF06401">
    <property type="entry name" value="Alpha-2-MRAP_C"/>
    <property type="match status" value="1"/>
</dbReference>
<dbReference type="EMBL" id="BT076430">
    <property type="protein sequence ID" value="ACO10854.1"/>
    <property type="molecule type" value="mRNA"/>
</dbReference>
<sequence length="329" mass="38663">MRALVLLPLSVLLLFLLLLVFFPSVESSYSELESPFRLNKCNLLWDKVVRSHHFLQESKLKAFFNVLRVHEKEELALKRHKAEGKDKTGSFEEQVRKKFAGILEEFSLRHLSSEESDGPSSRKGEPFGDKKLLKLWEKARQLGLEDEELHDFKVELLQYQEEVEEYRQLLEQAHSESHRNANSIHDEDKAQEEQLSSHLGDKRRALKNHLGTLQMRLINSVPSLEDDEFSHPEVQDLWRFAQDGNFSEDELEDLIKTELRVYEKKLNKVKHLEEELRLVDERQGGELNEVLDQSEGRKILNNKLKKHAHAIDELRKQMKHLILTRHTEL</sequence>
<evidence type="ECO:0000256" key="3">
    <source>
        <dbReference type="SAM" id="SignalP"/>
    </source>
</evidence>
<organism evidence="6">
    <name type="scientific">Caligus rogercresseyi</name>
    <name type="common">Sea louse</name>
    <dbReference type="NCBI Taxonomy" id="217165"/>
    <lineage>
        <taxon>Eukaryota</taxon>
        <taxon>Metazoa</taxon>
        <taxon>Ecdysozoa</taxon>
        <taxon>Arthropoda</taxon>
        <taxon>Crustacea</taxon>
        <taxon>Multicrustacea</taxon>
        <taxon>Hexanauplia</taxon>
        <taxon>Copepoda</taxon>
        <taxon>Siphonostomatoida</taxon>
        <taxon>Caligidae</taxon>
        <taxon>Caligus</taxon>
    </lineage>
</organism>